<reference evidence="4" key="1">
    <citation type="submission" date="2020-01" db="EMBL/GenBank/DDBJ databases">
        <title>Draft genome sequence of the Termite Coptotermes fromosanus.</title>
        <authorList>
            <person name="Itakura S."/>
            <person name="Yosikawa Y."/>
            <person name="Umezawa K."/>
        </authorList>
    </citation>
    <scope>NUCLEOTIDE SEQUENCE [LARGE SCALE GENOMIC DNA]</scope>
</reference>
<dbReference type="Proteomes" id="UP000502823">
    <property type="component" value="Unassembled WGS sequence"/>
</dbReference>
<evidence type="ECO:0000313" key="3">
    <source>
        <dbReference type="EMBL" id="GFG30916.1"/>
    </source>
</evidence>
<dbReference type="AlphaFoldDB" id="A0A6L2PEU1"/>
<comment type="caution">
    <text evidence="3">The sequence shown here is derived from an EMBL/GenBank/DDBJ whole genome shotgun (WGS) entry which is preliminary data.</text>
</comment>
<feature type="signal peptide" evidence="2">
    <location>
        <begin position="1"/>
        <end position="21"/>
    </location>
</feature>
<keyword evidence="4" id="KW-1185">Reference proteome</keyword>
<dbReference type="InterPro" id="IPR031734">
    <property type="entry name" value="MBF2"/>
</dbReference>
<evidence type="ECO:0000313" key="4">
    <source>
        <dbReference type="Proteomes" id="UP000502823"/>
    </source>
</evidence>
<keyword evidence="2" id="KW-0732">Signal</keyword>
<accession>A0A6L2PEU1</accession>
<dbReference type="OrthoDB" id="8192785at2759"/>
<dbReference type="InParanoid" id="A0A6L2PEU1"/>
<organism evidence="3 4">
    <name type="scientific">Coptotermes formosanus</name>
    <name type="common">Formosan subterranean termite</name>
    <dbReference type="NCBI Taxonomy" id="36987"/>
    <lineage>
        <taxon>Eukaryota</taxon>
        <taxon>Metazoa</taxon>
        <taxon>Ecdysozoa</taxon>
        <taxon>Arthropoda</taxon>
        <taxon>Hexapoda</taxon>
        <taxon>Insecta</taxon>
        <taxon>Pterygota</taxon>
        <taxon>Neoptera</taxon>
        <taxon>Polyneoptera</taxon>
        <taxon>Dictyoptera</taxon>
        <taxon>Blattodea</taxon>
        <taxon>Blattoidea</taxon>
        <taxon>Termitoidae</taxon>
        <taxon>Rhinotermitidae</taxon>
        <taxon>Coptotermes</taxon>
    </lineage>
</organism>
<dbReference type="Pfam" id="PF15868">
    <property type="entry name" value="MBF2"/>
    <property type="match status" value="1"/>
</dbReference>
<evidence type="ECO:0000256" key="1">
    <source>
        <dbReference type="SAM" id="MobiDB-lite"/>
    </source>
</evidence>
<gene>
    <name evidence="3" type="ORF">Cfor_03232</name>
</gene>
<proteinExistence type="predicted"/>
<evidence type="ECO:0000256" key="2">
    <source>
        <dbReference type="SAM" id="SignalP"/>
    </source>
</evidence>
<name>A0A6L2PEU1_COPFO</name>
<protein>
    <submittedName>
        <fullName evidence="3">Uncharacterized protein</fullName>
    </submittedName>
</protein>
<dbReference type="EMBL" id="BLKM01007528">
    <property type="protein sequence ID" value="GFG30916.1"/>
    <property type="molecule type" value="Genomic_DNA"/>
</dbReference>
<feature type="chain" id="PRO_5026998669" evidence="2">
    <location>
        <begin position="22"/>
        <end position="155"/>
    </location>
</feature>
<feature type="region of interest" description="Disordered" evidence="1">
    <location>
        <begin position="101"/>
        <end position="120"/>
    </location>
</feature>
<sequence>MCTIKISVLMLFYLLVSEIAGEERHNFSDCQSEPGDRLLTEKSIIRPYKFLGYTSSDMTYSNPDARINCIQVTDQKENGTGGYASIKDRLAKLWMNYKSTGRKNQGRPLKASLDKQRRNKTTYDPATSYCNCGDCGSDNLILYARMLRLPPPMVS</sequence>